<evidence type="ECO:0000259" key="3">
    <source>
        <dbReference type="PROSITE" id="PS50174"/>
    </source>
</evidence>
<dbReference type="PANTHER" id="PTHR23106:SF24">
    <property type="entry name" value="ANGIOGENIC FACTOR WITH G PATCH AND FHA DOMAINS 1"/>
    <property type="match status" value="1"/>
</dbReference>
<evidence type="ECO:0000259" key="2">
    <source>
        <dbReference type="PROSITE" id="PS50006"/>
    </source>
</evidence>
<dbReference type="SUPFAM" id="SSF49879">
    <property type="entry name" value="SMAD/FHA domain"/>
    <property type="match status" value="1"/>
</dbReference>
<feature type="compositionally biased region" description="Polar residues" evidence="1">
    <location>
        <begin position="84"/>
        <end position="94"/>
    </location>
</feature>
<evidence type="ECO:0000313" key="5">
    <source>
        <dbReference type="RefSeq" id="XP_014485826.1"/>
    </source>
</evidence>
<evidence type="ECO:0000313" key="4">
    <source>
        <dbReference type="Proteomes" id="UP000515204"/>
    </source>
</evidence>
<dbReference type="AlphaFoldDB" id="A0A6P3Y4Q2"/>
<feature type="compositionally biased region" description="Basic and acidic residues" evidence="1">
    <location>
        <begin position="68"/>
        <end position="81"/>
    </location>
</feature>
<dbReference type="PROSITE" id="PS50006">
    <property type="entry name" value="FHA_DOMAIN"/>
    <property type="match status" value="1"/>
</dbReference>
<evidence type="ECO:0000256" key="1">
    <source>
        <dbReference type="SAM" id="MobiDB-lite"/>
    </source>
</evidence>
<feature type="domain" description="G-patch" evidence="3">
    <location>
        <begin position="377"/>
        <end position="407"/>
    </location>
</feature>
<dbReference type="PROSITE" id="PS50174">
    <property type="entry name" value="G_PATCH"/>
    <property type="match status" value="1"/>
</dbReference>
<proteinExistence type="predicted"/>
<dbReference type="KEGG" id="dqu:106750190"/>
<dbReference type="Gene3D" id="2.60.200.20">
    <property type="match status" value="1"/>
</dbReference>
<reference evidence="5 6" key="1">
    <citation type="submission" date="2025-04" db="UniProtKB">
        <authorList>
            <consortium name="RefSeq"/>
        </authorList>
    </citation>
    <scope>IDENTIFICATION</scope>
</reference>
<dbReference type="InterPro" id="IPR000467">
    <property type="entry name" value="G_patch_dom"/>
</dbReference>
<dbReference type="Proteomes" id="UP000515204">
    <property type="component" value="Unplaced"/>
</dbReference>
<feature type="region of interest" description="Disordered" evidence="1">
    <location>
        <begin position="68"/>
        <end position="117"/>
    </location>
</feature>
<dbReference type="Pfam" id="PF17780">
    <property type="entry name" value="OCRE"/>
    <property type="match status" value="1"/>
</dbReference>
<dbReference type="InterPro" id="IPR053027">
    <property type="entry name" value="AGGF1"/>
</dbReference>
<dbReference type="InterPro" id="IPR041591">
    <property type="entry name" value="OCRE"/>
</dbReference>
<dbReference type="SMART" id="SM00443">
    <property type="entry name" value="G_patch"/>
    <property type="match status" value="1"/>
</dbReference>
<accession>A0A6P3Y4Q2</accession>
<dbReference type="OrthoDB" id="2538319at2759"/>
<keyword evidence="4" id="KW-1185">Reference proteome</keyword>
<dbReference type="SMART" id="SM00240">
    <property type="entry name" value="FHA"/>
    <property type="match status" value="1"/>
</dbReference>
<protein>
    <submittedName>
        <fullName evidence="5 6">Angiogenic factor with G patch and FHA domains 1-like isoform X1</fullName>
    </submittedName>
</protein>
<evidence type="ECO:0000313" key="6">
    <source>
        <dbReference type="RefSeq" id="XP_014485835.1"/>
    </source>
</evidence>
<organism evidence="4 6">
    <name type="scientific">Dinoponera quadriceps</name>
    <name type="common">South American ant</name>
    <dbReference type="NCBI Taxonomy" id="609295"/>
    <lineage>
        <taxon>Eukaryota</taxon>
        <taxon>Metazoa</taxon>
        <taxon>Ecdysozoa</taxon>
        <taxon>Arthropoda</taxon>
        <taxon>Hexapoda</taxon>
        <taxon>Insecta</taxon>
        <taxon>Pterygota</taxon>
        <taxon>Neoptera</taxon>
        <taxon>Endopterygota</taxon>
        <taxon>Hymenoptera</taxon>
        <taxon>Apocrita</taxon>
        <taxon>Aculeata</taxon>
        <taxon>Formicoidea</taxon>
        <taxon>Formicidae</taxon>
        <taxon>Ponerinae</taxon>
        <taxon>Ponerini</taxon>
        <taxon>Dinoponera</taxon>
    </lineage>
</organism>
<sequence length="437" mass="49842">MDECKILIEDEKEEIISDLEEDFTIGYFILLEDLLSGYPHVSQFVHKLYDHIKKQRKEINNLRNKLAEQKHQSLPHEKTYVDGETQTNPSNLHESLSQNKSSSQDSDINSNDKPPTTTIDQIKKIAESTLSQTGFGYKETHGIYYVYNSGYYFDTRYGLYYDGNTGICYYYDKVNNTYQLHSQVEVRTNEATNVSLPSMQKLEDAGKVNEASNEIDGLINSFSDITLERCRPQIPDLVKIEPCMRMIVIETNMEELKIGSLFLVTCTGGTVGRKGDHLLLIPDESISKHHARFIYDETDKQYRIIDYGSTNGTFLNGKKLSEFNPYVITHGSTIKIGETKLVCHIHYGSESCDYCDPAIMEIKLNLKKSSIDKPIPKHNKGYEMLMKMNWSEGCPLGKNKDGITEPVSYFLNVINLSQLAQEAIFALLSRAYTVSQF</sequence>
<dbReference type="GeneID" id="106750190"/>
<name>A0A6P3Y4Q2_DINQU</name>
<dbReference type="InterPro" id="IPR000253">
    <property type="entry name" value="FHA_dom"/>
</dbReference>
<feature type="compositionally biased region" description="Low complexity" evidence="1">
    <location>
        <begin position="95"/>
        <end position="113"/>
    </location>
</feature>
<dbReference type="PANTHER" id="PTHR23106">
    <property type="entry name" value="ANGIOGENIC FACTOR WITH G PATCH AND FHA DOMAINS 1"/>
    <property type="match status" value="1"/>
</dbReference>
<dbReference type="InterPro" id="IPR008984">
    <property type="entry name" value="SMAD_FHA_dom_sf"/>
</dbReference>
<dbReference type="GO" id="GO:0003676">
    <property type="term" value="F:nucleic acid binding"/>
    <property type="evidence" value="ECO:0007669"/>
    <property type="project" value="InterPro"/>
</dbReference>
<feature type="domain" description="FHA" evidence="2">
    <location>
        <begin position="269"/>
        <end position="320"/>
    </location>
</feature>
<gene>
    <name evidence="5 6" type="primary">LOC106750190</name>
</gene>
<dbReference type="RefSeq" id="XP_014485826.1">
    <property type="nucleotide sequence ID" value="XM_014630340.1"/>
</dbReference>
<dbReference type="Pfam" id="PF00498">
    <property type="entry name" value="FHA"/>
    <property type="match status" value="1"/>
</dbReference>
<dbReference type="Pfam" id="PF01585">
    <property type="entry name" value="G-patch"/>
    <property type="match status" value="1"/>
</dbReference>
<dbReference type="RefSeq" id="XP_014485835.1">
    <property type="nucleotide sequence ID" value="XM_014630349.1"/>
</dbReference>